<reference evidence="2" key="1">
    <citation type="journal article" date="2022" name="Mol. Ecol. Resour.">
        <title>The genomes of chicory, endive, great burdock and yacon provide insights into Asteraceae palaeo-polyploidization history and plant inulin production.</title>
        <authorList>
            <person name="Fan W."/>
            <person name="Wang S."/>
            <person name="Wang H."/>
            <person name="Wang A."/>
            <person name="Jiang F."/>
            <person name="Liu H."/>
            <person name="Zhao H."/>
            <person name="Xu D."/>
            <person name="Zhang Y."/>
        </authorList>
    </citation>
    <scope>NUCLEOTIDE SEQUENCE [LARGE SCALE GENOMIC DNA]</scope>
    <source>
        <strain evidence="2">cv. Yunnan</strain>
    </source>
</reference>
<name>A0ACB9K9F5_9ASTR</name>
<evidence type="ECO:0000313" key="2">
    <source>
        <dbReference type="Proteomes" id="UP001056120"/>
    </source>
</evidence>
<reference evidence="1 2" key="2">
    <citation type="journal article" date="2022" name="Mol. Ecol. Resour.">
        <title>The genomes of chicory, endive, great burdock and yacon provide insights into Asteraceae paleo-polyploidization history and plant inulin production.</title>
        <authorList>
            <person name="Fan W."/>
            <person name="Wang S."/>
            <person name="Wang H."/>
            <person name="Wang A."/>
            <person name="Jiang F."/>
            <person name="Liu H."/>
            <person name="Zhao H."/>
            <person name="Xu D."/>
            <person name="Zhang Y."/>
        </authorList>
    </citation>
    <scope>NUCLEOTIDE SEQUENCE [LARGE SCALE GENOMIC DNA]</scope>
    <source>
        <strain evidence="2">cv. Yunnan</strain>
        <tissue evidence="1">Leaves</tissue>
    </source>
</reference>
<organism evidence="1 2">
    <name type="scientific">Smallanthus sonchifolius</name>
    <dbReference type="NCBI Taxonomy" id="185202"/>
    <lineage>
        <taxon>Eukaryota</taxon>
        <taxon>Viridiplantae</taxon>
        <taxon>Streptophyta</taxon>
        <taxon>Embryophyta</taxon>
        <taxon>Tracheophyta</taxon>
        <taxon>Spermatophyta</taxon>
        <taxon>Magnoliopsida</taxon>
        <taxon>eudicotyledons</taxon>
        <taxon>Gunneridae</taxon>
        <taxon>Pentapetalae</taxon>
        <taxon>asterids</taxon>
        <taxon>campanulids</taxon>
        <taxon>Asterales</taxon>
        <taxon>Asteraceae</taxon>
        <taxon>Asteroideae</taxon>
        <taxon>Heliantheae alliance</taxon>
        <taxon>Millerieae</taxon>
        <taxon>Smallanthus</taxon>
    </lineage>
</organism>
<dbReference type="Proteomes" id="UP001056120">
    <property type="component" value="Linkage Group LG01"/>
</dbReference>
<dbReference type="EMBL" id="CM042018">
    <property type="protein sequence ID" value="KAI3828849.1"/>
    <property type="molecule type" value="Genomic_DNA"/>
</dbReference>
<sequence>MESKTILISLLVAGTQGSSLRCRSYIWKAIMINMHVVTYAWQGSQLKVIYVGFEPVCEYPSSPAMGLAIAATVALVIALAIITSATAVVVRVAILSLTDPNFPISWITSITVVIMFLAGAKLSSLKGVEEDINGVYYCYTKVREELLHSEKSRGDLELKKPPVTDGRNIK</sequence>
<evidence type="ECO:0000313" key="1">
    <source>
        <dbReference type="EMBL" id="KAI3828849.1"/>
    </source>
</evidence>
<gene>
    <name evidence="1" type="ORF">L1987_02959</name>
</gene>
<accession>A0ACB9K9F5</accession>
<protein>
    <submittedName>
        <fullName evidence="1">Uncharacterized protein</fullName>
    </submittedName>
</protein>
<proteinExistence type="predicted"/>
<comment type="caution">
    <text evidence="1">The sequence shown here is derived from an EMBL/GenBank/DDBJ whole genome shotgun (WGS) entry which is preliminary data.</text>
</comment>
<keyword evidence="2" id="KW-1185">Reference proteome</keyword>